<evidence type="ECO:0000256" key="1">
    <source>
        <dbReference type="ARBA" id="ARBA00022729"/>
    </source>
</evidence>
<protein>
    <submittedName>
        <fullName evidence="2">Uncharacterized protein</fullName>
    </submittedName>
</protein>
<gene>
    <name evidence="2" type="ORF">Taro_021307</name>
</gene>
<organism evidence="2 3">
    <name type="scientific">Colocasia esculenta</name>
    <name type="common">Wild taro</name>
    <name type="synonym">Arum esculentum</name>
    <dbReference type="NCBI Taxonomy" id="4460"/>
    <lineage>
        <taxon>Eukaryota</taxon>
        <taxon>Viridiplantae</taxon>
        <taxon>Streptophyta</taxon>
        <taxon>Embryophyta</taxon>
        <taxon>Tracheophyta</taxon>
        <taxon>Spermatophyta</taxon>
        <taxon>Magnoliopsida</taxon>
        <taxon>Liliopsida</taxon>
        <taxon>Araceae</taxon>
        <taxon>Aroideae</taxon>
        <taxon>Colocasieae</taxon>
        <taxon>Colocasia</taxon>
    </lineage>
</organism>
<dbReference type="PANTHER" id="PTHR22953">
    <property type="entry name" value="ACID PHOSPHATASE RELATED"/>
    <property type="match status" value="1"/>
</dbReference>
<evidence type="ECO:0000313" key="3">
    <source>
        <dbReference type="Proteomes" id="UP000652761"/>
    </source>
</evidence>
<dbReference type="OrthoDB" id="45007at2759"/>
<name>A0A843UYQ6_COLES</name>
<dbReference type="InterPro" id="IPR039331">
    <property type="entry name" value="PAPs-like"/>
</dbReference>
<dbReference type="GO" id="GO:0046872">
    <property type="term" value="F:metal ion binding"/>
    <property type="evidence" value="ECO:0007669"/>
    <property type="project" value="InterPro"/>
</dbReference>
<dbReference type="AlphaFoldDB" id="A0A843UYQ6"/>
<dbReference type="PANTHER" id="PTHR22953:SF153">
    <property type="entry name" value="PURPLE ACID PHOSPHATASE"/>
    <property type="match status" value="1"/>
</dbReference>
<accession>A0A843UYQ6</accession>
<keyword evidence="1" id="KW-0732">Signal</keyword>
<evidence type="ECO:0000313" key="2">
    <source>
        <dbReference type="EMBL" id="MQL88755.1"/>
    </source>
</evidence>
<dbReference type="InterPro" id="IPR008963">
    <property type="entry name" value="Purple_acid_Pase-like_N"/>
</dbReference>
<keyword evidence="3" id="KW-1185">Reference proteome</keyword>
<dbReference type="EMBL" id="NMUH01001086">
    <property type="protein sequence ID" value="MQL88755.1"/>
    <property type="molecule type" value="Genomic_DNA"/>
</dbReference>
<dbReference type="Proteomes" id="UP000652761">
    <property type="component" value="Unassembled WGS sequence"/>
</dbReference>
<dbReference type="SUPFAM" id="SSF49363">
    <property type="entry name" value="Purple acid phosphatase, N-terminal domain"/>
    <property type="match status" value="1"/>
</dbReference>
<proteinExistence type="predicted"/>
<comment type="caution">
    <text evidence="2">The sequence shown here is derived from an EMBL/GenBank/DDBJ whole genome shotgun (WGS) entry which is preliminary data.</text>
</comment>
<dbReference type="GO" id="GO:0003993">
    <property type="term" value="F:acid phosphatase activity"/>
    <property type="evidence" value="ECO:0007669"/>
    <property type="project" value="InterPro"/>
</dbReference>
<sequence length="149" mass="16850">MHVSMLGLGKVRVSKITHLVAHSIVHYNTSLGNYAHLDSGTASYYMYMLYSSNQIHDVVIGPLLPSSAIEAAPTPRRAFNFQTSSTKLPINFFVVGNFEQTDTYDMLLLLRDLSYTNYYQLRGDHEVEKLPIIERPFKAYNAAAYVVRA</sequence>
<reference evidence="2" key="1">
    <citation type="submission" date="2017-07" db="EMBL/GenBank/DDBJ databases">
        <title>Taro Niue Genome Assembly and Annotation.</title>
        <authorList>
            <person name="Atibalentja N."/>
            <person name="Keating K."/>
            <person name="Fields C.J."/>
        </authorList>
    </citation>
    <scope>NUCLEOTIDE SEQUENCE</scope>
    <source>
        <strain evidence="2">Niue_2</strain>
        <tissue evidence="2">Leaf</tissue>
    </source>
</reference>
<dbReference type="Gene3D" id="2.60.40.380">
    <property type="entry name" value="Purple acid phosphatase-like, N-terminal"/>
    <property type="match status" value="1"/>
</dbReference>